<dbReference type="PROSITE" id="PS00356">
    <property type="entry name" value="HTH_LACI_1"/>
    <property type="match status" value="1"/>
</dbReference>
<dbReference type="PANTHER" id="PTHR40661:SF3">
    <property type="entry name" value="FELS-1 PROPHAGE TRANSCRIPTIONAL REGULATOR"/>
    <property type="match status" value="1"/>
</dbReference>
<dbReference type="InterPro" id="IPR036286">
    <property type="entry name" value="LexA/Signal_pep-like_sf"/>
</dbReference>
<accession>A0ABS5FA76</accession>
<dbReference type="EMBL" id="JAAGBB010000101">
    <property type="protein sequence ID" value="MBR0669353.1"/>
    <property type="molecule type" value="Genomic_DNA"/>
</dbReference>
<reference evidence="6" key="1">
    <citation type="journal article" date="2021" name="Syst. Appl. Microbiol.">
        <title>Roseomonas hellenica sp. nov., isolated from roots of wild-growing Alkanna tinctoria.</title>
        <authorList>
            <person name="Rat A."/>
            <person name="Naranjo H.D."/>
            <person name="Lebbe L."/>
            <person name="Cnockaert M."/>
            <person name="Krigas N."/>
            <person name="Grigoriadou K."/>
            <person name="Maloupa E."/>
            <person name="Willems A."/>
        </authorList>
    </citation>
    <scope>NUCLEOTIDE SEQUENCE [LARGE SCALE GENOMIC DNA]</scope>
    <source>
        <strain evidence="6">LMG 31523</strain>
    </source>
</reference>
<evidence type="ECO:0000256" key="3">
    <source>
        <dbReference type="ARBA" id="ARBA00023163"/>
    </source>
</evidence>
<comment type="caution">
    <text evidence="5">The sequence shown here is derived from an EMBL/GenBank/DDBJ whole genome shotgun (WGS) entry which is preliminary data.</text>
</comment>
<keyword evidence="6" id="KW-1185">Reference proteome</keyword>
<dbReference type="Gene3D" id="2.10.109.10">
    <property type="entry name" value="Umud Fragment, subunit A"/>
    <property type="match status" value="1"/>
</dbReference>
<dbReference type="PANTHER" id="PTHR40661">
    <property type="match status" value="1"/>
</dbReference>
<dbReference type="InterPro" id="IPR015927">
    <property type="entry name" value="Peptidase_S24_S26A/B/C"/>
</dbReference>
<dbReference type="InterPro" id="IPR001387">
    <property type="entry name" value="Cro/C1-type_HTH"/>
</dbReference>
<evidence type="ECO:0000313" key="6">
    <source>
        <dbReference type="Proteomes" id="UP001196870"/>
    </source>
</evidence>
<evidence type="ECO:0000256" key="2">
    <source>
        <dbReference type="ARBA" id="ARBA00023125"/>
    </source>
</evidence>
<evidence type="ECO:0000313" key="5">
    <source>
        <dbReference type="EMBL" id="MBR0669353.1"/>
    </source>
</evidence>
<organism evidence="5 6">
    <name type="scientific">Plastoroseomonas hellenica</name>
    <dbReference type="NCBI Taxonomy" id="2687306"/>
    <lineage>
        <taxon>Bacteria</taxon>
        <taxon>Pseudomonadati</taxon>
        <taxon>Pseudomonadota</taxon>
        <taxon>Alphaproteobacteria</taxon>
        <taxon>Acetobacterales</taxon>
        <taxon>Acetobacteraceae</taxon>
        <taxon>Plastoroseomonas</taxon>
    </lineage>
</organism>
<evidence type="ECO:0000256" key="1">
    <source>
        <dbReference type="ARBA" id="ARBA00023015"/>
    </source>
</evidence>
<keyword evidence="2" id="KW-0238">DNA-binding</keyword>
<dbReference type="Proteomes" id="UP001196870">
    <property type="component" value="Unassembled WGS sequence"/>
</dbReference>
<dbReference type="SUPFAM" id="SSF47413">
    <property type="entry name" value="lambda repressor-like DNA-binding domains"/>
    <property type="match status" value="1"/>
</dbReference>
<dbReference type="Pfam" id="PF13443">
    <property type="entry name" value="HTH_26"/>
    <property type="match status" value="1"/>
</dbReference>
<dbReference type="Gene3D" id="1.10.260.40">
    <property type="entry name" value="lambda repressor-like DNA-binding domains"/>
    <property type="match status" value="1"/>
</dbReference>
<keyword evidence="3" id="KW-0804">Transcription</keyword>
<dbReference type="InterPro" id="IPR010982">
    <property type="entry name" value="Lambda_DNA-bd_dom_sf"/>
</dbReference>
<dbReference type="CDD" id="cd00093">
    <property type="entry name" value="HTH_XRE"/>
    <property type="match status" value="1"/>
</dbReference>
<feature type="domain" description="HTH cro/C1-type" evidence="4">
    <location>
        <begin position="11"/>
        <end position="68"/>
    </location>
</feature>
<dbReference type="CDD" id="cd06529">
    <property type="entry name" value="S24_LexA-like"/>
    <property type="match status" value="1"/>
</dbReference>
<name>A0ABS5FA76_9PROT</name>
<gene>
    <name evidence="5" type="ORF">GXW71_33700</name>
</gene>
<sequence>MSEQQKVVRDLVQQMLAETGLTLTELARRAGVSSTTLTRFMNKDVKHTLSMSTLGKLSVASGVSVPMGMALPGAAAAATARPPAETLAIPKRGEMPQDLPVYGTAQGANGEGAFVINMGGQVDRIRRPPGLMANRDAFAIYVEGDSMEPRFEPGETVVVDPNRPVRPGDDVVLLVESPEPGQPPKAYIKRLVRRGAERILVKQYNPPREMEFPTAAVKKIFRVMRVGELLG</sequence>
<evidence type="ECO:0000259" key="4">
    <source>
        <dbReference type="SMART" id="SM00530"/>
    </source>
</evidence>
<dbReference type="SMART" id="SM00530">
    <property type="entry name" value="HTH_XRE"/>
    <property type="match status" value="1"/>
</dbReference>
<dbReference type="RefSeq" id="WP_211858315.1">
    <property type="nucleotide sequence ID" value="NZ_JAAGBB010000101.1"/>
</dbReference>
<protein>
    <submittedName>
        <fullName evidence="5">Helix-turn-helix transcriptional regulator</fullName>
    </submittedName>
</protein>
<dbReference type="SUPFAM" id="SSF51306">
    <property type="entry name" value="LexA/Signal peptidase"/>
    <property type="match status" value="1"/>
</dbReference>
<dbReference type="Pfam" id="PF00717">
    <property type="entry name" value="Peptidase_S24"/>
    <property type="match status" value="1"/>
</dbReference>
<proteinExistence type="predicted"/>
<keyword evidence="1" id="KW-0805">Transcription regulation</keyword>
<dbReference type="InterPro" id="IPR039418">
    <property type="entry name" value="LexA-like"/>
</dbReference>